<reference evidence="2 3" key="1">
    <citation type="journal article" date="2019" name="Int. J. Syst. Evol. Microbiol.">
        <title>The Global Catalogue of Microorganisms (GCM) 10K type strain sequencing project: providing services to taxonomists for standard genome sequencing and annotation.</title>
        <authorList>
            <consortium name="The Broad Institute Genomics Platform"/>
            <consortium name="The Broad Institute Genome Sequencing Center for Infectious Disease"/>
            <person name="Wu L."/>
            <person name="Ma J."/>
        </authorList>
    </citation>
    <scope>NUCLEOTIDE SEQUENCE [LARGE SCALE GENOMIC DNA]</scope>
    <source>
        <strain evidence="2 3">JCM 3325</strain>
    </source>
</reference>
<accession>A0ABN3JLJ1</accession>
<sequence length="149" mass="15642">MKILCPVTPPVRVLAALVGGGLLMFAAGCSDGTSGAKSAPSRAAASPSAFVAPSAEAGIRGLATRMGCTPQMRGKPSDYRQAVCATPSGKYVINTFDSDKGQWDYLRYSAMYGGTYLIGTRWVLVATPQLLESARGRLGGRIQDSHSIR</sequence>
<keyword evidence="1" id="KW-0732">Signal</keyword>
<evidence type="ECO:0000256" key="1">
    <source>
        <dbReference type="SAM" id="SignalP"/>
    </source>
</evidence>
<proteinExistence type="predicted"/>
<comment type="caution">
    <text evidence="2">The sequence shown here is derived from an EMBL/GenBank/DDBJ whole genome shotgun (WGS) entry which is preliminary data.</text>
</comment>
<dbReference type="Proteomes" id="UP001501231">
    <property type="component" value="Unassembled WGS sequence"/>
</dbReference>
<name>A0ABN3JLJ1_9ACTN</name>
<evidence type="ECO:0000313" key="3">
    <source>
        <dbReference type="Proteomes" id="UP001501231"/>
    </source>
</evidence>
<feature type="chain" id="PRO_5045552519" description="DUF3558 domain-containing protein" evidence="1">
    <location>
        <begin position="27"/>
        <end position="149"/>
    </location>
</feature>
<feature type="signal peptide" evidence="1">
    <location>
        <begin position="1"/>
        <end position="26"/>
    </location>
</feature>
<dbReference type="RefSeq" id="WP_344592299.1">
    <property type="nucleotide sequence ID" value="NZ_BAAARW010000020.1"/>
</dbReference>
<organism evidence="2 3">
    <name type="scientific">Actinomadura vinacea</name>
    <dbReference type="NCBI Taxonomy" id="115336"/>
    <lineage>
        <taxon>Bacteria</taxon>
        <taxon>Bacillati</taxon>
        <taxon>Actinomycetota</taxon>
        <taxon>Actinomycetes</taxon>
        <taxon>Streptosporangiales</taxon>
        <taxon>Thermomonosporaceae</taxon>
        <taxon>Actinomadura</taxon>
    </lineage>
</organism>
<gene>
    <name evidence="2" type="ORF">GCM10010191_51940</name>
</gene>
<protein>
    <recommendedName>
        <fullName evidence="4">DUF3558 domain-containing protein</fullName>
    </recommendedName>
</protein>
<keyword evidence="3" id="KW-1185">Reference proteome</keyword>
<evidence type="ECO:0008006" key="4">
    <source>
        <dbReference type="Google" id="ProtNLM"/>
    </source>
</evidence>
<evidence type="ECO:0000313" key="2">
    <source>
        <dbReference type="EMBL" id="GAA2431704.1"/>
    </source>
</evidence>
<dbReference type="PROSITE" id="PS51257">
    <property type="entry name" value="PROKAR_LIPOPROTEIN"/>
    <property type="match status" value="1"/>
</dbReference>
<dbReference type="EMBL" id="BAAARW010000020">
    <property type="protein sequence ID" value="GAA2431704.1"/>
    <property type="molecule type" value="Genomic_DNA"/>
</dbReference>